<dbReference type="EMBL" id="JAMKPW020000002">
    <property type="protein sequence ID" value="KAK8220136.1"/>
    <property type="molecule type" value="Genomic_DNA"/>
</dbReference>
<reference evidence="1" key="1">
    <citation type="submission" date="2024-02" db="EMBL/GenBank/DDBJ databases">
        <title>Metagenome Assembled Genome of Zalaria obscura JY119.</title>
        <authorList>
            <person name="Vighnesh L."/>
            <person name="Jagadeeshwari U."/>
            <person name="Venkata Ramana C."/>
            <person name="Sasikala C."/>
        </authorList>
    </citation>
    <scope>NUCLEOTIDE SEQUENCE</scope>
    <source>
        <strain evidence="1">JY119</strain>
    </source>
</reference>
<proteinExistence type="predicted"/>
<comment type="caution">
    <text evidence="1">The sequence shown here is derived from an EMBL/GenBank/DDBJ whole genome shotgun (WGS) entry which is preliminary data.</text>
</comment>
<name>A0ACC3SNN6_9PEZI</name>
<dbReference type="Proteomes" id="UP001320706">
    <property type="component" value="Unassembled WGS sequence"/>
</dbReference>
<keyword evidence="2" id="KW-1185">Reference proteome</keyword>
<accession>A0ACC3SNN6</accession>
<organism evidence="1 2">
    <name type="scientific">Zalaria obscura</name>
    <dbReference type="NCBI Taxonomy" id="2024903"/>
    <lineage>
        <taxon>Eukaryota</taxon>
        <taxon>Fungi</taxon>
        <taxon>Dikarya</taxon>
        <taxon>Ascomycota</taxon>
        <taxon>Pezizomycotina</taxon>
        <taxon>Dothideomycetes</taxon>
        <taxon>Dothideomycetidae</taxon>
        <taxon>Dothideales</taxon>
        <taxon>Zalariaceae</taxon>
        <taxon>Zalaria</taxon>
    </lineage>
</organism>
<protein>
    <submittedName>
        <fullName evidence="1">Uncharacterized protein</fullName>
    </submittedName>
</protein>
<evidence type="ECO:0000313" key="2">
    <source>
        <dbReference type="Proteomes" id="UP001320706"/>
    </source>
</evidence>
<gene>
    <name evidence="1" type="ORF">M8818_000552</name>
</gene>
<sequence>MTTTASLPVRSVAEKVVDHGKHIFVYNNIRTNQVIYSLTRTLKNTDALKQLPFLAKQTVPSALRKDDWRPLCHVSFKNANQGLHAYRRLRELRKLHELAWDPEDLKYSHEIASQGEKEKANKEDWTEKLVRKEGRKDTRKQRAKLLMDQKANSIADLAWVLEEQNKAREEFLAKLAAHEEDHSNYQRGKITEYYKKSQDGGLEKLDKRIASVTGKLERLLKAREEGAATGAERPSVKARDELITLRRKLIKQRKEMVAAVQAYESAVADATAAAEEQSEKGELAPGEQELTYEVNIDVPEIFRWKPERFGLDAPKRSKDRRWKKVKSLIQDEKLFATEGVKIRWTDIIDSGFAKSWPEDIEHDNMEILGHAPAAPKHSDAEFSQTLAERAVKRYQSVETVKKTVHEVVEVGPNEELGEGVETFEKEDQPGKRFKRVSETIKAPRLMLIGLHGDTTKLAYQVAAAISREGLPTQVVKLSTTDVKYAASLLQMLREHTAQVKVHSARQRLRGERIDLYKEPLHVGGAHGEPLQALNPHAKVIIIKTKRSQNLISDEKRLAPFNDLLDERWYNCTDLAEAYTEGLPAGRLHYKENRSVTDAVNDLWLGEKERQQSVEKLYEKGMPHVDVAFAFKNKFNLLVQEPIKRVRKAQKVASAREVVPEAEGTTLAEASA</sequence>
<evidence type="ECO:0000313" key="1">
    <source>
        <dbReference type="EMBL" id="KAK8220136.1"/>
    </source>
</evidence>